<feature type="signal peptide" evidence="6">
    <location>
        <begin position="1"/>
        <end position="24"/>
    </location>
</feature>
<protein>
    <submittedName>
        <fullName evidence="8">Cytochrome c</fullName>
    </submittedName>
</protein>
<name>A0A437RL12_9BURK</name>
<feature type="domain" description="Cytochrome c" evidence="7">
    <location>
        <begin position="48"/>
        <end position="151"/>
    </location>
</feature>
<feature type="binding site" description="axial binding residue" evidence="5">
    <location>
        <position position="335"/>
    </location>
    <ligand>
        <name>heme c</name>
        <dbReference type="ChEBI" id="CHEBI:61717"/>
        <label>3</label>
    </ligand>
    <ligandPart>
        <name>Fe</name>
        <dbReference type="ChEBI" id="CHEBI:18248"/>
    </ligandPart>
</feature>
<comment type="caution">
    <text evidence="8">The sequence shown here is derived from an EMBL/GenBank/DDBJ whole genome shotgun (WGS) entry which is preliminary data.</text>
</comment>
<dbReference type="InterPro" id="IPR009056">
    <property type="entry name" value="Cyt_c-like_dom"/>
</dbReference>
<keyword evidence="9" id="KW-1185">Reference proteome</keyword>
<feature type="domain" description="Cytochrome c" evidence="7">
    <location>
        <begin position="318"/>
        <end position="413"/>
    </location>
</feature>
<dbReference type="InterPro" id="IPR014353">
    <property type="entry name" value="Membr-bd_ADH_cyt_c"/>
</dbReference>
<dbReference type="PANTHER" id="PTHR35008">
    <property type="entry name" value="BLL4482 PROTEIN-RELATED"/>
    <property type="match status" value="1"/>
</dbReference>
<organism evidence="8 9">
    <name type="scientific">Rubrivivax rivuli</name>
    <dbReference type="NCBI Taxonomy" id="1862385"/>
    <lineage>
        <taxon>Bacteria</taxon>
        <taxon>Pseudomonadati</taxon>
        <taxon>Pseudomonadota</taxon>
        <taxon>Betaproteobacteria</taxon>
        <taxon>Burkholderiales</taxon>
        <taxon>Sphaerotilaceae</taxon>
        <taxon>Rubrivivax</taxon>
    </lineage>
</organism>
<feature type="binding site" description="axial binding residue" evidence="5">
    <location>
        <position position="212"/>
    </location>
    <ligand>
        <name>heme c</name>
        <dbReference type="ChEBI" id="CHEBI:61717"/>
        <label>2</label>
    </ligand>
    <ligandPart>
        <name>Fe</name>
        <dbReference type="ChEBI" id="CHEBI:18248"/>
    </ligandPart>
</feature>
<evidence type="ECO:0000259" key="7">
    <source>
        <dbReference type="PROSITE" id="PS51007"/>
    </source>
</evidence>
<dbReference type="Pfam" id="PF13442">
    <property type="entry name" value="Cytochrome_CBB3"/>
    <property type="match status" value="1"/>
</dbReference>
<dbReference type="PROSITE" id="PS51007">
    <property type="entry name" value="CYTC"/>
    <property type="match status" value="3"/>
</dbReference>
<feature type="chain" id="PRO_5019531818" evidence="6">
    <location>
        <begin position="25"/>
        <end position="432"/>
    </location>
</feature>
<gene>
    <name evidence="8" type="ORF">EOE66_06875</name>
</gene>
<proteinExistence type="predicted"/>
<evidence type="ECO:0000256" key="1">
    <source>
        <dbReference type="ARBA" id="ARBA00022617"/>
    </source>
</evidence>
<dbReference type="RefSeq" id="WP_128227921.1">
    <property type="nucleotide sequence ID" value="NZ_SACR01000002.1"/>
</dbReference>
<keyword evidence="1 4" id="KW-0349">Heme</keyword>
<feature type="binding site" description="covalent" evidence="4">
    <location>
        <position position="334"/>
    </location>
    <ligand>
        <name>heme c</name>
        <dbReference type="ChEBI" id="CHEBI:61717"/>
        <label>3</label>
    </ligand>
</feature>
<dbReference type="Gene3D" id="1.10.760.10">
    <property type="entry name" value="Cytochrome c-like domain"/>
    <property type="match status" value="3"/>
</dbReference>
<dbReference type="OrthoDB" id="9809720at2"/>
<feature type="binding site" description="covalent" evidence="4">
    <location>
        <position position="331"/>
    </location>
    <ligand>
        <name>heme c</name>
        <dbReference type="ChEBI" id="CHEBI:61717"/>
        <label>3</label>
    </ligand>
</feature>
<evidence type="ECO:0000256" key="2">
    <source>
        <dbReference type="ARBA" id="ARBA00022723"/>
    </source>
</evidence>
<feature type="binding site" description="covalent" evidence="4">
    <location>
        <position position="211"/>
    </location>
    <ligand>
        <name>heme c</name>
        <dbReference type="ChEBI" id="CHEBI:61717"/>
        <label>2</label>
    </ligand>
</feature>
<dbReference type="GO" id="GO:0016020">
    <property type="term" value="C:membrane"/>
    <property type="evidence" value="ECO:0007669"/>
    <property type="project" value="InterPro"/>
</dbReference>
<dbReference type="EMBL" id="SACR01000002">
    <property type="protein sequence ID" value="RVU47458.1"/>
    <property type="molecule type" value="Genomic_DNA"/>
</dbReference>
<evidence type="ECO:0000256" key="5">
    <source>
        <dbReference type="PIRSR" id="PIRSR000018-51"/>
    </source>
</evidence>
<evidence type="ECO:0000256" key="6">
    <source>
        <dbReference type="SAM" id="SignalP"/>
    </source>
</evidence>
<dbReference type="GO" id="GO:0020037">
    <property type="term" value="F:heme binding"/>
    <property type="evidence" value="ECO:0007669"/>
    <property type="project" value="InterPro"/>
</dbReference>
<evidence type="ECO:0000256" key="4">
    <source>
        <dbReference type="PIRSR" id="PIRSR000018-50"/>
    </source>
</evidence>
<dbReference type="AlphaFoldDB" id="A0A437RL12"/>
<dbReference type="Pfam" id="PF00034">
    <property type="entry name" value="Cytochrom_C"/>
    <property type="match status" value="1"/>
</dbReference>
<keyword evidence="2 5" id="KW-0479">Metal-binding</keyword>
<feature type="binding site" description="covalent" evidence="4">
    <location>
        <position position="62"/>
    </location>
    <ligand>
        <name>heme c</name>
        <dbReference type="ChEBI" id="CHEBI:61717"/>
        <label>1</label>
    </ligand>
</feature>
<dbReference type="InterPro" id="IPR036909">
    <property type="entry name" value="Cyt_c-like_dom_sf"/>
</dbReference>
<dbReference type="InterPro" id="IPR051459">
    <property type="entry name" value="Cytochrome_c-type_DH"/>
</dbReference>
<feature type="domain" description="Cytochrome c" evidence="7">
    <location>
        <begin position="193"/>
        <end position="302"/>
    </location>
</feature>
<comment type="cofactor">
    <cofactor evidence="4">
        <name>heme c</name>
        <dbReference type="ChEBI" id="CHEBI:61717"/>
    </cofactor>
    <text evidence="4">Binds 3 heme c groups covalently per subunit.</text>
</comment>
<keyword evidence="6" id="KW-0732">Signal</keyword>
<feature type="binding site" description="covalent" evidence="4">
    <location>
        <position position="65"/>
    </location>
    <ligand>
        <name>heme c</name>
        <dbReference type="ChEBI" id="CHEBI:61717"/>
        <label>1</label>
    </ligand>
</feature>
<feature type="binding site" description="axial binding residue" evidence="5">
    <location>
        <position position="66"/>
    </location>
    <ligand>
        <name>heme c</name>
        <dbReference type="ChEBI" id="CHEBI:61717"/>
        <label>1</label>
    </ligand>
    <ligandPart>
        <name>Fe</name>
        <dbReference type="ChEBI" id="CHEBI:18248"/>
    </ligandPart>
</feature>
<dbReference type="GO" id="GO:0009055">
    <property type="term" value="F:electron transfer activity"/>
    <property type="evidence" value="ECO:0007669"/>
    <property type="project" value="InterPro"/>
</dbReference>
<sequence>MKRSLKLGLGAAVALPLLGLAAAAAVLALDAAPALPASPAPLALNDPALIERGRVLALAGNCAGCHSTPGGAPYAGGPALRTPFGAVYAGNLTPDARTGLGRWSVDDFWRALQHGRSADGRRLVPAFPYTETTLMPRADSDALYAWLRTLPAVQQPARPHELRWPYNTQLALAAWRVLFFRPGPWQDHPAQSAEWNRGAYLVNGPAHCVACHGGRNVLGATADAGFGGGLLPTRNWYAPALNRTSQASVADWPVEDIVALLRDGRAPRGQALGPMAEVVAQSTQHLPAADLRAMAVYLKTLTMVAEPAPRHVDPPALERLARGEKLYAEHCADCHGATGEGGVLPSGERVVPPLAGNRVVTMDPPANLVRAIALGGFGPATAAHPRPFGMPPFAHVLSDADIADLATWLRRRENPQATTLNAFDVARWRGGD</sequence>
<evidence type="ECO:0000313" key="8">
    <source>
        <dbReference type="EMBL" id="RVU47458.1"/>
    </source>
</evidence>
<evidence type="ECO:0000313" key="9">
    <source>
        <dbReference type="Proteomes" id="UP000285575"/>
    </source>
</evidence>
<keyword evidence="3 5" id="KW-0408">Iron</keyword>
<dbReference type="GO" id="GO:0016614">
    <property type="term" value="F:oxidoreductase activity, acting on CH-OH group of donors"/>
    <property type="evidence" value="ECO:0007669"/>
    <property type="project" value="InterPro"/>
</dbReference>
<accession>A0A437RL12</accession>
<evidence type="ECO:0000256" key="3">
    <source>
        <dbReference type="ARBA" id="ARBA00023004"/>
    </source>
</evidence>
<dbReference type="PANTHER" id="PTHR35008:SF4">
    <property type="entry name" value="BLL4482 PROTEIN"/>
    <property type="match status" value="1"/>
</dbReference>
<dbReference type="PIRSF" id="PIRSF000018">
    <property type="entry name" value="Mb_ADH_cyt_c"/>
    <property type="match status" value="1"/>
</dbReference>
<dbReference type="SUPFAM" id="SSF46626">
    <property type="entry name" value="Cytochrome c"/>
    <property type="match status" value="3"/>
</dbReference>
<feature type="binding site" description="covalent" evidence="4">
    <location>
        <position position="208"/>
    </location>
    <ligand>
        <name>heme c</name>
        <dbReference type="ChEBI" id="CHEBI:61717"/>
        <label>2</label>
    </ligand>
</feature>
<dbReference type="GO" id="GO:0005506">
    <property type="term" value="F:iron ion binding"/>
    <property type="evidence" value="ECO:0007669"/>
    <property type="project" value="InterPro"/>
</dbReference>
<dbReference type="Proteomes" id="UP000285575">
    <property type="component" value="Unassembled WGS sequence"/>
</dbReference>
<reference evidence="8 9" key="1">
    <citation type="submission" date="2019-01" db="EMBL/GenBank/DDBJ databases">
        <authorList>
            <person name="Chen W.-M."/>
        </authorList>
    </citation>
    <scope>NUCLEOTIDE SEQUENCE [LARGE SCALE GENOMIC DNA]</scope>
    <source>
        <strain evidence="8 9">KYPY4</strain>
    </source>
</reference>